<name>A0A2P2NZ98_RHIMU</name>
<evidence type="ECO:0000313" key="1">
    <source>
        <dbReference type="EMBL" id="MBX47836.1"/>
    </source>
</evidence>
<dbReference type="AlphaFoldDB" id="A0A2P2NZ98"/>
<proteinExistence type="predicted"/>
<organism evidence="1">
    <name type="scientific">Rhizophora mucronata</name>
    <name type="common">Asiatic mangrove</name>
    <dbReference type="NCBI Taxonomy" id="61149"/>
    <lineage>
        <taxon>Eukaryota</taxon>
        <taxon>Viridiplantae</taxon>
        <taxon>Streptophyta</taxon>
        <taxon>Embryophyta</taxon>
        <taxon>Tracheophyta</taxon>
        <taxon>Spermatophyta</taxon>
        <taxon>Magnoliopsida</taxon>
        <taxon>eudicotyledons</taxon>
        <taxon>Gunneridae</taxon>
        <taxon>Pentapetalae</taxon>
        <taxon>rosids</taxon>
        <taxon>fabids</taxon>
        <taxon>Malpighiales</taxon>
        <taxon>Rhizophoraceae</taxon>
        <taxon>Rhizophora</taxon>
    </lineage>
</organism>
<protein>
    <submittedName>
        <fullName evidence="1">Uncharacterized protein</fullName>
    </submittedName>
</protein>
<accession>A0A2P2NZ98</accession>
<sequence>MQLLLLFVLQCQLWLLIVTTDS</sequence>
<reference evidence="1" key="1">
    <citation type="submission" date="2018-02" db="EMBL/GenBank/DDBJ databases">
        <title>Rhizophora mucronata_Transcriptome.</title>
        <authorList>
            <person name="Meera S.P."/>
            <person name="Sreeshan A."/>
            <person name="Augustine A."/>
        </authorList>
    </citation>
    <scope>NUCLEOTIDE SEQUENCE</scope>
    <source>
        <tissue evidence="1">Leaf</tissue>
    </source>
</reference>
<dbReference type="EMBL" id="GGEC01067352">
    <property type="protein sequence ID" value="MBX47836.1"/>
    <property type="molecule type" value="Transcribed_RNA"/>
</dbReference>